<comment type="caution">
    <text evidence="2">The sequence shown here is derived from an EMBL/GenBank/DDBJ whole genome shotgun (WGS) entry which is preliminary data.</text>
</comment>
<sequence>MKNMIHPICNYFIQLFSDAYSLIEIEEDFEVVKYKWDFTKDERSLPQLCSCPQIASRDSLYMTLLFEGNLVTSFNPASEKSTWENMISAYDSYDAGTNLRIELTVYKKFENNHISIYQMDSFINYLEKCALSDFLSIFSKKMRPYIIFELQSREVLFFYSQSIFFLSQNVDISQVKILDSVKKEKILKLSKDLCCQDCPRYELTPEDFYFFNCNNNKIKQLFDKVLAFLCFLSIFDYIKLEKSLFSFRLNGFKILKNDFNTETISNFIIDTKNNNELYEIYRWIYTDGNATDKLNISRNILSLNLDQKHLKLDQNVFEAIKSNYRIYQKENVEKYLSVRKEISELLITLQGEINSIVSSFIDDFKKNIITVLSLFISVIVVNVISNSNYIKGFNNNIILLIFSFLLISLIYLFFSRWELDQKTKLYEKHFNQIKQRYSHVLSEVELQGIFDDCNPDKDGTHASFIIQQRNFYSVLWFLSLLILFIITLEIYNYNNGFGSYILNLFKYRFCNSC</sequence>
<dbReference type="EMBL" id="JACHFQ010000002">
    <property type="protein sequence ID" value="MBB5225208.1"/>
    <property type="molecule type" value="Genomic_DNA"/>
</dbReference>
<evidence type="ECO:0000256" key="1">
    <source>
        <dbReference type="SAM" id="Phobius"/>
    </source>
</evidence>
<gene>
    <name evidence="2" type="ORF">HNP76_000552</name>
</gene>
<organism evidence="2 3">
    <name type="scientific">Treponema ruminis</name>
    <dbReference type="NCBI Taxonomy" id="744515"/>
    <lineage>
        <taxon>Bacteria</taxon>
        <taxon>Pseudomonadati</taxon>
        <taxon>Spirochaetota</taxon>
        <taxon>Spirochaetia</taxon>
        <taxon>Spirochaetales</taxon>
        <taxon>Treponemataceae</taxon>
        <taxon>Treponema</taxon>
    </lineage>
</organism>
<feature type="transmembrane region" description="Helical" evidence="1">
    <location>
        <begin position="471"/>
        <end position="491"/>
    </location>
</feature>
<accession>A0A7W8G7C4</accession>
<feature type="transmembrane region" description="Helical" evidence="1">
    <location>
        <begin position="397"/>
        <end position="414"/>
    </location>
</feature>
<keyword evidence="1" id="KW-0812">Transmembrane</keyword>
<keyword evidence="1" id="KW-1133">Transmembrane helix</keyword>
<reference evidence="2 3" key="1">
    <citation type="submission" date="2020-08" db="EMBL/GenBank/DDBJ databases">
        <title>Genomic Encyclopedia of Type Strains, Phase IV (KMG-IV): sequencing the most valuable type-strain genomes for metagenomic binning, comparative biology and taxonomic classification.</title>
        <authorList>
            <person name="Goeker M."/>
        </authorList>
    </citation>
    <scope>NUCLEOTIDE SEQUENCE [LARGE SCALE GENOMIC DNA]</scope>
    <source>
        <strain evidence="2 3">DSM 103462</strain>
    </source>
</reference>
<protein>
    <submittedName>
        <fullName evidence="2">Uncharacterized protein</fullName>
    </submittedName>
</protein>
<keyword evidence="3" id="KW-1185">Reference proteome</keyword>
<proteinExistence type="predicted"/>
<evidence type="ECO:0000313" key="3">
    <source>
        <dbReference type="Proteomes" id="UP000518887"/>
    </source>
</evidence>
<keyword evidence="1" id="KW-0472">Membrane</keyword>
<dbReference type="Proteomes" id="UP000518887">
    <property type="component" value="Unassembled WGS sequence"/>
</dbReference>
<feature type="transmembrane region" description="Helical" evidence="1">
    <location>
        <begin position="368"/>
        <end position="385"/>
    </location>
</feature>
<dbReference type="AlphaFoldDB" id="A0A7W8G7C4"/>
<evidence type="ECO:0000313" key="2">
    <source>
        <dbReference type="EMBL" id="MBB5225208.1"/>
    </source>
</evidence>
<dbReference type="RefSeq" id="WP_184657266.1">
    <property type="nucleotide sequence ID" value="NZ_CP031518.1"/>
</dbReference>
<name>A0A7W8G7C4_9SPIR</name>